<organism evidence="2 3">
    <name type="scientific">Candidatus Kaiserbacteria bacterium RIFCSPHIGHO2_02_FULL_54_22</name>
    <dbReference type="NCBI Taxonomy" id="1798495"/>
    <lineage>
        <taxon>Bacteria</taxon>
        <taxon>Candidatus Kaiseribacteriota</taxon>
    </lineage>
</organism>
<evidence type="ECO:0000313" key="3">
    <source>
        <dbReference type="Proteomes" id="UP000178532"/>
    </source>
</evidence>
<feature type="chain" id="PRO_5009523939" evidence="1">
    <location>
        <begin position="19"/>
        <end position="182"/>
    </location>
</feature>
<dbReference type="Proteomes" id="UP000178532">
    <property type="component" value="Unassembled WGS sequence"/>
</dbReference>
<proteinExistence type="predicted"/>
<comment type="caution">
    <text evidence="2">The sequence shown here is derived from an EMBL/GenBank/DDBJ whole genome shotgun (WGS) entry which is preliminary data.</text>
</comment>
<dbReference type="EMBL" id="MFLI01000010">
    <property type="protein sequence ID" value="OGG62282.1"/>
    <property type="molecule type" value="Genomic_DNA"/>
</dbReference>
<protein>
    <submittedName>
        <fullName evidence="2">Uncharacterized protein</fullName>
    </submittedName>
</protein>
<keyword evidence="1" id="KW-0732">Signal</keyword>
<reference evidence="2 3" key="1">
    <citation type="journal article" date="2016" name="Nat. Commun.">
        <title>Thousands of microbial genomes shed light on interconnected biogeochemical processes in an aquifer system.</title>
        <authorList>
            <person name="Anantharaman K."/>
            <person name="Brown C.T."/>
            <person name="Hug L.A."/>
            <person name="Sharon I."/>
            <person name="Castelle C.J."/>
            <person name="Probst A.J."/>
            <person name="Thomas B.C."/>
            <person name="Singh A."/>
            <person name="Wilkins M.J."/>
            <person name="Karaoz U."/>
            <person name="Brodie E.L."/>
            <person name="Williams K.H."/>
            <person name="Hubbard S.S."/>
            <person name="Banfield J.F."/>
        </authorList>
    </citation>
    <scope>NUCLEOTIDE SEQUENCE [LARGE SCALE GENOMIC DNA]</scope>
</reference>
<dbReference type="AlphaFoldDB" id="A0A1F6DMM2"/>
<name>A0A1F6DMM2_9BACT</name>
<accession>A0A1F6DMM2</accession>
<sequence length="182" mass="19240">MGFLLLSGAALGALPVRANAPMLSASPSYTVTLTAYNAVPEQTDGDPFTTASGAYSNPEVVAARSRDLARELPFGTIIEVAQAPDQHNNCGYDVVAPIIGYRVIADTMNARYTDRIDILFSTKSDYLMNDGRMKNAGTILGVCSGAAVRVVGYVDLSRPSRLPKTQIELAALVNGDASLALK</sequence>
<feature type="signal peptide" evidence="1">
    <location>
        <begin position="1"/>
        <end position="18"/>
    </location>
</feature>
<dbReference type="STRING" id="1798495.A3C19_03595"/>
<evidence type="ECO:0000256" key="1">
    <source>
        <dbReference type="SAM" id="SignalP"/>
    </source>
</evidence>
<gene>
    <name evidence="2" type="ORF">A3C19_03595</name>
</gene>
<dbReference type="CDD" id="cd22784">
    <property type="entry name" value="DPBB_MltA_YuiC-like"/>
    <property type="match status" value="1"/>
</dbReference>
<evidence type="ECO:0000313" key="2">
    <source>
        <dbReference type="EMBL" id="OGG62282.1"/>
    </source>
</evidence>